<name>R0LYF1_ANAPL</name>
<dbReference type="EMBL" id="KB742579">
    <property type="protein sequence ID" value="EOB06850.1"/>
    <property type="molecule type" value="Genomic_DNA"/>
</dbReference>
<evidence type="ECO:0000313" key="3">
    <source>
        <dbReference type="Proteomes" id="UP000296049"/>
    </source>
</evidence>
<accession>R0LYF1</accession>
<organism evidence="2 3">
    <name type="scientific">Anas platyrhynchos</name>
    <name type="common">Mallard</name>
    <name type="synonym">Anas boschas</name>
    <dbReference type="NCBI Taxonomy" id="8839"/>
    <lineage>
        <taxon>Eukaryota</taxon>
        <taxon>Metazoa</taxon>
        <taxon>Chordata</taxon>
        <taxon>Craniata</taxon>
        <taxon>Vertebrata</taxon>
        <taxon>Euteleostomi</taxon>
        <taxon>Archelosauria</taxon>
        <taxon>Archosauria</taxon>
        <taxon>Dinosauria</taxon>
        <taxon>Saurischia</taxon>
        <taxon>Theropoda</taxon>
        <taxon>Coelurosauria</taxon>
        <taxon>Aves</taxon>
        <taxon>Neognathae</taxon>
        <taxon>Galloanserae</taxon>
        <taxon>Anseriformes</taxon>
        <taxon>Anatidae</taxon>
        <taxon>Anatinae</taxon>
        <taxon>Anas</taxon>
    </lineage>
</organism>
<proteinExistence type="predicted"/>
<evidence type="ECO:0000313" key="2">
    <source>
        <dbReference type="EMBL" id="EOB06850.1"/>
    </source>
</evidence>
<gene>
    <name evidence="2" type="ORF">Anapl_06407</name>
</gene>
<evidence type="ECO:0000256" key="1">
    <source>
        <dbReference type="SAM" id="MobiDB-lite"/>
    </source>
</evidence>
<dbReference type="AlphaFoldDB" id="R0LYF1"/>
<feature type="region of interest" description="Disordered" evidence="1">
    <location>
        <begin position="37"/>
        <end position="60"/>
    </location>
</feature>
<protein>
    <submittedName>
        <fullName evidence="2">Uncharacterized protein</fullName>
    </submittedName>
</protein>
<feature type="region of interest" description="Disordered" evidence="1">
    <location>
        <begin position="155"/>
        <end position="175"/>
    </location>
</feature>
<keyword evidence="3" id="KW-1185">Reference proteome</keyword>
<reference evidence="3" key="1">
    <citation type="journal article" date="2013" name="Nat. Genet.">
        <title>The duck genome and transcriptome provide insight into an avian influenza virus reservoir species.</title>
        <authorList>
            <person name="Huang Y."/>
            <person name="Li Y."/>
            <person name="Burt D.W."/>
            <person name="Chen H."/>
            <person name="Zhang Y."/>
            <person name="Qian W."/>
            <person name="Kim H."/>
            <person name="Gan S."/>
            <person name="Zhao Y."/>
            <person name="Li J."/>
            <person name="Yi K."/>
            <person name="Feng H."/>
            <person name="Zhu P."/>
            <person name="Li B."/>
            <person name="Liu Q."/>
            <person name="Fairley S."/>
            <person name="Magor K.E."/>
            <person name="Du Z."/>
            <person name="Hu X."/>
            <person name="Goodman L."/>
            <person name="Tafer H."/>
            <person name="Vignal A."/>
            <person name="Lee T."/>
            <person name="Kim K.W."/>
            <person name="Sheng Z."/>
            <person name="An Y."/>
            <person name="Searle S."/>
            <person name="Herrero J."/>
            <person name="Groenen M.A."/>
            <person name="Crooijmans R.P."/>
            <person name="Faraut T."/>
            <person name="Cai Q."/>
            <person name="Webster R.G."/>
            <person name="Aldridge J.R."/>
            <person name="Warren W.C."/>
            <person name="Bartschat S."/>
            <person name="Kehr S."/>
            <person name="Marz M."/>
            <person name="Stadler P.F."/>
            <person name="Smith J."/>
            <person name="Kraus R.H."/>
            <person name="Zhao Y."/>
            <person name="Ren L."/>
            <person name="Fei J."/>
            <person name="Morisson M."/>
            <person name="Kaiser P."/>
            <person name="Griffin D.K."/>
            <person name="Rao M."/>
            <person name="Pitel F."/>
            <person name="Wang J."/>
            <person name="Li N."/>
        </authorList>
    </citation>
    <scope>NUCLEOTIDE SEQUENCE [LARGE SCALE GENOMIC DNA]</scope>
</reference>
<sequence length="219" mass="24298">MDLESFTRFQSQTLESGFVLGRRETKKKRQRCGLETATLPAASPQHTGKLGTLPQGRPSQQRYRLPDVLERHLLTAGGAAGERRLAKKLLPGAHPQMNACQGMLLPYTFGAAAPQPSACVFWCSPESFGVHMLTRGVLPPHRFMEHSDLGRAEYCEQPEESPVGSHTQPGPKQAASGPFCTMRHLIKEMASQGKMFYGCFYKIRFKLQFIFCGSLQIDG</sequence>
<dbReference type="Proteomes" id="UP000296049">
    <property type="component" value="Unassembled WGS sequence"/>
</dbReference>